<dbReference type="Proteomes" id="UP000238642">
    <property type="component" value="Unassembled WGS sequence"/>
</dbReference>
<sequence length="246" mass="27746">MCASIEKSMLIADLQQQILQWQGFKQIEKKDYAICLGELEKAFPGHVFPVGTLHEFMMESNEEEAASSGFIGGLLSFLMQKDGVGLWISSSSQLFAPSIKLFGVDPDRIIFVNMEKQKDILWALEEGLKCEGIRVVIAEVQDIDFVQSRRLQLAVEKSKVTGFVLRLKSRFRGTTTCAARWHISPLPSHVQGDMPGVGSPEWEVELLKVKNGNPSRWQVGWRQNQFQAKRLVLSSNPIYHAKRKVG</sequence>
<name>A0A2S9JT33_9SPHI</name>
<keyword evidence="2" id="KW-1185">Reference proteome</keyword>
<dbReference type="AlphaFoldDB" id="A0A2S9JT33"/>
<organism evidence="1 2">
    <name type="scientific">Sphingobacterium gobiense</name>
    <dbReference type="NCBI Taxonomy" id="1382456"/>
    <lineage>
        <taxon>Bacteria</taxon>
        <taxon>Pseudomonadati</taxon>
        <taxon>Bacteroidota</taxon>
        <taxon>Sphingobacteriia</taxon>
        <taxon>Sphingobacteriales</taxon>
        <taxon>Sphingobacteriaceae</taxon>
        <taxon>Sphingobacterium</taxon>
    </lineage>
</organism>
<evidence type="ECO:0000313" key="1">
    <source>
        <dbReference type="EMBL" id="PRD56439.1"/>
    </source>
</evidence>
<evidence type="ECO:0000313" key="2">
    <source>
        <dbReference type="Proteomes" id="UP000238642"/>
    </source>
</evidence>
<dbReference type="Gene3D" id="3.40.50.300">
    <property type="entry name" value="P-loop containing nucleotide triphosphate hydrolases"/>
    <property type="match status" value="1"/>
</dbReference>
<dbReference type="InterPro" id="IPR027417">
    <property type="entry name" value="P-loop_NTPase"/>
</dbReference>
<gene>
    <name evidence="1" type="ORF">C5749_04100</name>
</gene>
<dbReference type="PIRSF" id="PIRSF034285">
    <property type="entry name" value="UCP034285"/>
    <property type="match status" value="1"/>
</dbReference>
<dbReference type="OrthoDB" id="836928at2"/>
<proteinExistence type="predicted"/>
<dbReference type="SUPFAM" id="SSF52540">
    <property type="entry name" value="P-loop containing nucleoside triphosphate hydrolases"/>
    <property type="match status" value="1"/>
</dbReference>
<accession>A0A2S9JT33</accession>
<dbReference type="RefSeq" id="WP_105723250.1">
    <property type="nucleotide sequence ID" value="NZ_PVBS01000001.1"/>
</dbReference>
<comment type="caution">
    <text evidence="1">The sequence shown here is derived from an EMBL/GenBank/DDBJ whole genome shotgun (WGS) entry which is preliminary data.</text>
</comment>
<dbReference type="InterPro" id="IPR017026">
    <property type="entry name" value="ImuA"/>
</dbReference>
<protein>
    <submittedName>
        <fullName evidence="1">Error-prone repair protein ImuA</fullName>
    </submittedName>
</protein>
<reference evidence="1 2" key="1">
    <citation type="submission" date="2018-02" db="EMBL/GenBank/DDBJ databases">
        <title>The draft genome of Sphingobacterium gobiense H7.</title>
        <authorList>
            <person name="Li L."/>
            <person name="Liu L."/>
            <person name="Zhang X."/>
            <person name="Wang T."/>
            <person name="Liang L."/>
        </authorList>
    </citation>
    <scope>NUCLEOTIDE SEQUENCE [LARGE SCALE GENOMIC DNA]</scope>
    <source>
        <strain evidence="1 2">ACCC 05757</strain>
    </source>
</reference>
<dbReference type="EMBL" id="PVBS01000001">
    <property type="protein sequence ID" value="PRD56439.1"/>
    <property type="molecule type" value="Genomic_DNA"/>
</dbReference>